<dbReference type="Gene3D" id="1.50.10.100">
    <property type="entry name" value="Chondroitin AC/alginate lyase"/>
    <property type="match status" value="1"/>
</dbReference>
<accession>A0ABP9V350</accession>
<organism evidence="7 8">
    <name type="scientific">Rubritalea halochordaticola</name>
    <dbReference type="NCBI Taxonomy" id="714537"/>
    <lineage>
        <taxon>Bacteria</taxon>
        <taxon>Pseudomonadati</taxon>
        <taxon>Verrucomicrobiota</taxon>
        <taxon>Verrucomicrobiia</taxon>
        <taxon>Verrucomicrobiales</taxon>
        <taxon>Rubritaleaceae</taxon>
        <taxon>Rubritalea</taxon>
    </lineage>
</organism>
<evidence type="ECO:0000313" key="7">
    <source>
        <dbReference type="EMBL" id="GAA5497082.1"/>
    </source>
</evidence>
<evidence type="ECO:0000256" key="2">
    <source>
        <dbReference type="ARBA" id="ARBA00023239"/>
    </source>
</evidence>
<feature type="domain" description="Polysaccharide lyase family 8 central" evidence="4">
    <location>
        <begin position="587"/>
        <end position="844"/>
    </location>
</feature>
<dbReference type="InterPro" id="IPR015177">
    <property type="entry name" value="Lyase_catalyt"/>
</dbReference>
<evidence type="ECO:0000256" key="1">
    <source>
        <dbReference type="ARBA" id="ARBA00006699"/>
    </source>
</evidence>
<dbReference type="Pfam" id="PF09092">
    <property type="entry name" value="Lyase_N"/>
    <property type="match status" value="1"/>
</dbReference>
<dbReference type="Pfam" id="PF02278">
    <property type="entry name" value="Lyase_8"/>
    <property type="match status" value="1"/>
</dbReference>
<gene>
    <name evidence="7" type="primary">chonabc_2</name>
    <name evidence="7" type="ORF">Rhal01_03271</name>
</gene>
<dbReference type="Proteomes" id="UP001424741">
    <property type="component" value="Unassembled WGS sequence"/>
</dbReference>
<dbReference type="InterPro" id="IPR003159">
    <property type="entry name" value="Lyase_8_central_dom"/>
</dbReference>
<comment type="similarity">
    <text evidence="1">Belongs to the polysaccharide lyase 8 family.</text>
</comment>
<dbReference type="InterPro" id="IPR039174">
    <property type="entry name" value="Chondroitin_ABC_lyase"/>
</dbReference>
<dbReference type="PANTHER" id="PTHR37322">
    <property type="match status" value="1"/>
</dbReference>
<feature type="chain" id="PRO_5045471944" evidence="3">
    <location>
        <begin position="19"/>
        <end position="998"/>
    </location>
</feature>
<feature type="signal peptide" evidence="3">
    <location>
        <begin position="1"/>
        <end position="18"/>
    </location>
</feature>
<dbReference type="SUPFAM" id="SSF74650">
    <property type="entry name" value="Galactose mutarotase-like"/>
    <property type="match status" value="1"/>
</dbReference>
<dbReference type="InterPro" id="IPR008929">
    <property type="entry name" value="Chondroitin_lyas"/>
</dbReference>
<dbReference type="InterPro" id="IPR011071">
    <property type="entry name" value="Lyase_8-like_C"/>
</dbReference>
<feature type="domain" description="Lyase N-terminal" evidence="5">
    <location>
        <begin position="49"/>
        <end position="183"/>
    </location>
</feature>
<name>A0ABP9V350_9BACT</name>
<dbReference type="SUPFAM" id="SSF49863">
    <property type="entry name" value="Hyaluronate lyase-like, C-terminal domain"/>
    <property type="match status" value="1"/>
</dbReference>
<feature type="domain" description="Lyase catalytic" evidence="6">
    <location>
        <begin position="242"/>
        <end position="561"/>
    </location>
</feature>
<proteinExistence type="inferred from homology"/>
<dbReference type="InterPro" id="IPR011013">
    <property type="entry name" value="Gal_mutarotase_sf_dom"/>
</dbReference>
<dbReference type="Gene3D" id="2.60.120.430">
    <property type="entry name" value="Galactose-binding lectin"/>
    <property type="match status" value="1"/>
</dbReference>
<evidence type="ECO:0000256" key="3">
    <source>
        <dbReference type="SAM" id="SignalP"/>
    </source>
</evidence>
<dbReference type="EMBL" id="BAABRL010000012">
    <property type="protein sequence ID" value="GAA5497082.1"/>
    <property type="molecule type" value="Genomic_DNA"/>
</dbReference>
<protein>
    <submittedName>
        <fullName evidence="7">Chondroitin sulfate ABC exolyase</fullName>
    </submittedName>
</protein>
<evidence type="ECO:0000259" key="5">
    <source>
        <dbReference type="Pfam" id="PF09092"/>
    </source>
</evidence>
<comment type="caution">
    <text evidence="7">The sequence shown here is derived from an EMBL/GenBank/DDBJ whole genome shotgun (WGS) entry which is preliminary data.</text>
</comment>
<keyword evidence="8" id="KW-1185">Reference proteome</keyword>
<dbReference type="InterPro" id="IPR014718">
    <property type="entry name" value="GH-type_carb-bd"/>
</dbReference>
<evidence type="ECO:0000259" key="6">
    <source>
        <dbReference type="Pfam" id="PF09093"/>
    </source>
</evidence>
<evidence type="ECO:0000259" key="4">
    <source>
        <dbReference type="Pfam" id="PF02278"/>
    </source>
</evidence>
<evidence type="ECO:0000313" key="8">
    <source>
        <dbReference type="Proteomes" id="UP001424741"/>
    </source>
</evidence>
<sequence>MRFFLLTSMCITVVPAVAQSNAVYSFEHGGDNKFESLAGIKTEVVADEAVHGKQSLKFSWGQQGGSAIWPEKIQTGNRRDKGFMQTSVFHTWLYHPGETSDEKLRFSFGRNGDQEADCWFDVKLNFTGWQIVMMPYNRMSGKESAEMDWMQLTAPISGEAGEVLIDNLLPWTYFDRRFAYSDAAYRFTREDEHSRFGNDGHKSFYLQGIKEVEPMVLTKQQEALIEKLEMRMEKSGVGGGGYNLENLRKEYQAYQIKVVDSDVKGRHVAVGIGHDVYKYTKLSEEMTKGHLSIGKTGKFLLRLARAWHAAKGKDKEEIESMYVNLTRLMLKSGFRCGHSHGTLHHFGYASREYYLASYLVRGMLEEHGLRDAVAKNLQWLNFAHFCFDPRAPHRYSDMDYINTMARSQLIAILMTENPGETYRVLEQWTKTLSQAITHDEHTTHDGFKEDGTAFHHWGHYPAYETGAVASAATLFEFFADTPFRLSEEAYKHFGKALLALRFTSNRYSWPRTLSGRHPFSQGGISGLKGAYLTFAKSGTPDGSESLDKQFASVALRLNEAARKDYPEVQPEGDPEGHLVQPYAGLSAHRRVDWLAVARCFSRYVWSGETYGKVNRYARYQSHGVLEILPPGGLTASGVSEEGWDWARPPGATVTHVPVDVLPFEKTIVMPSSNETFVGGVNHRNRNGVFAAQLSEKKEKDYTGLKVKKSYHFFDDLIVAVGSDIQGASEKYPVETVLFQQSLEDVSKPVELNTEAFSDFPWQKEVTSGGIVRDLLGNLYWLPEGAALKMRKQHQKSRYHYGTRGKGSGFDLTDDQNPPTEGDYAVAWIDHGVMPKKGSYHYAILVQPDEKKSAKFYSHKSEQPYKLQQQDELAHIVEKGSLKSYALFKSGPVEDDLLKGVSCPSILMVERGEGGIELSFCDPDLRLPGNSGGSIDGEMWVPAGNGPEVMEQTLMLAGSYQAENTSDIKVDLLPDGKGTKVTFQTRRGRTYSVSLQCLK</sequence>
<reference evidence="7 8" key="1">
    <citation type="submission" date="2024-02" db="EMBL/GenBank/DDBJ databases">
        <title>Rubritalea halochordaticola NBRC 107102.</title>
        <authorList>
            <person name="Ichikawa N."/>
            <person name="Katano-Makiyama Y."/>
            <person name="Hidaka K."/>
        </authorList>
    </citation>
    <scope>NUCLEOTIDE SEQUENCE [LARGE SCALE GENOMIC DNA]</scope>
    <source>
        <strain evidence="7 8">NBRC 107102</strain>
    </source>
</reference>
<dbReference type="InterPro" id="IPR015176">
    <property type="entry name" value="Lyase_N"/>
</dbReference>
<dbReference type="PANTHER" id="PTHR37322:SF3">
    <property type="entry name" value="CHONDROITIN SULFATE ABC EXOLYASE"/>
    <property type="match status" value="1"/>
</dbReference>
<dbReference type="Gene3D" id="2.60.220.10">
    <property type="entry name" value="Polysaccharide lyase family 8-like, C-terminal"/>
    <property type="match status" value="1"/>
</dbReference>
<dbReference type="Gene3D" id="2.70.98.10">
    <property type="match status" value="1"/>
</dbReference>
<dbReference type="InterPro" id="IPR008979">
    <property type="entry name" value="Galactose-bd-like_sf"/>
</dbReference>
<dbReference type="SUPFAM" id="SSF49785">
    <property type="entry name" value="Galactose-binding domain-like"/>
    <property type="match status" value="1"/>
</dbReference>
<keyword evidence="3" id="KW-0732">Signal</keyword>
<keyword evidence="2" id="KW-0456">Lyase</keyword>
<dbReference type="Pfam" id="PF09093">
    <property type="entry name" value="Lyase_catalyt"/>
    <property type="match status" value="1"/>
</dbReference>
<dbReference type="SUPFAM" id="SSF48230">
    <property type="entry name" value="Chondroitin AC/alginate lyase"/>
    <property type="match status" value="1"/>
</dbReference>